<name>A0ABQ8FSA3_9PEZI</name>
<dbReference type="InterPro" id="IPR022198">
    <property type="entry name" value="DUF3723"/>
</dbReference>
<proteinExistence type="predicted"/>
<organism evidence="1 2">
    <name type="scientific">Macrophomina phaseolina</name>
    <dbReference type="NCBI Taxonomy" id="35725"/>
    <lineage>
        <taxon>Eukaryota</taxon>
        <taxon>Fungi</taxon>
        <taxon>Dikarya</taxon>
        <taxon>Ascomycota</taxon>
        <taxon>Pezizomycotina</taxon>
        <taxon>Dothideomycetes</taxon>
        <taxon>Dothideomycetes incertae sedis</taxon>
        <taxon>Botryosphaeriales</taxon>
        <taxon>Botryosphaeriaceae</taxon>
        <taxon>Macrophomina</taxon>
    </lineage>
</organism>
<accession>A0ABQ8FSA3</accession>
<keyword evidence="2" id="KW-1185">Reference proteome</keyword>
<evidence type="ECO:0008006" key="3">
    <source>
        <dbReference type="Google" id="ProtNLM"/>
    </source>
</evidence>
<evidence type="ECO:0000313" key="1">
    <source>
        <dbReference type="EMBL" id="KAH7021667.1"/>
    </source>
</evidence>
<sequence length="449" mass="51686">MDFANDQWDERIDAERRLKYKGSARISLENLSFSCHDADKLDSKFVHDLKERFESDQCFRLEVRNHIPATIDQTVLNGALQLSSISADALQNSGLNGYPRLTLPDGCRLVCLDGRHRLQAASEFFKFSDDRWWTVDLYLAEISFELRTYLSEQYIEQKKPSDGVIYFKIQECGRHPSLARFRARWMNMLSACRRQNVMAIRSHPEVEVALQSLLDIPGLWRGSGFRLSTWHKIFSMKCDEEVVAYLEHINMVWLDIVGGDRNKLQSIDQTTVEALQRRAPGSSELDFAALHGLVATGQIFGSLPQTERDAVLRRLRNVHCVIPSFASFFADVNYHGDLIQCMQRLVPRSPKHSVFTRYLNHFDPKRLPRGQLAIQRSEAFFETRSGDERSQFLVGYLQLYTYAARFYDRLPYKPSGGNVKIRASSNADEGILYRFAQFAARMGFDSPQI</sequence>
<feature type="non-terminal residue" evidence="1">
    <location>
        <position position="449"/>
    </location>
</feature>
<gene>
    <name evidence="1" type="ORF">B0J12DRAFT_585806</name>
</gene>
<dbReference type="Proteomes" id="UP000774617">
    <property type="component" value="Unassembled WGS sequence"/>
</dbReference>
<dbReference type="Pfam" id="PF12520">
    <property type="entry name" value="DUF3723"/>
    <property type="match status" value="1"/>
</dbReference>
<reference evidence="1 2" key="1">
    <citation type="journal article" date="2021" name="Nat. Commun.">
        <title>Genetic determinants of endophytism in the Arabidopsis root mycobiome.</title>
        <authorList>
            <person name="Mesny F."/>
            <person name="Miyauchi S."/>
            <person name="Thiergart T."/>
            <person name="Pickel B."/>
            <person name="Atanasova L."/>
            <person name="Karlsson M."/>
            <person name="Huettel B."/>
            <person name="Barry K.W."/>
            <person name="Haridas S."/>
            <person name="Chen C."/>
            <person name="Bauer D."/>
            <person name="Andreopoulos W."/>
            <person name="Pangilinan J."/>
            <person name="LaButti K."/>
            <person name="Riley R."/>
            <person name="Lipzen A."/>
            <person name="Clum A."/>
            <person name="Drula E."/>
            <person name="Henrissat B."/>
            <person name="Kohler A."/>
            <person name="Grigoriev I.V."/>
            <person name="Martin F.M."/>
            <person name="Hacquard S."/>
        </authorList>
    </citation>
    <scope>NUCLEOTIDE SEQUENCE [LARGE SCALE GENOMIC DNA]</scope>
    <source>
        <strain evidence="1 2">MPI-SDFR-AT-0080</strain>
    </source>
</reference>
<evidence type="ECO:0000313" key="2">
    <source>
        <dbReference type="Proteomes" id="UP000774617"/>
    </source>
</evidence>
<dbReference type="EMBL" id="JAGTJR010000065">
    <property type="protein sequence ID" value="KAH7021667.1"/>
    <property type="molecule type" value="Genomic_DNA"/>
</dbReference>
<protein>
    <recommendedName>
        <fullName evidence="3">DGQHR domain-containing protein</fullName>
    </recommendedName>
</protein>
<comment type="caution">
    <text evidence="1">The sequence shown here is derived from an EMBL/GenBank/DDBJ whole genome shotgun (WGS) entry which is preliminary data.</text>
</comment>